<proteinExistence type="predicted"/>
<dbReference type="RefSeq" id="WP_226937512.1">
    <property type="nucleotide sequence ID" value="NZ_JACDXX010000028.1"/>
</dbReference>
<keyword evidence="2" id="KW-1185">Reference proteome</keyword>
<comment type="caution">
    <text evidence="1">The sequence shown here is derived from an EMBL/GenBank/DDBJ whole genome shotgun (WGS) entry which is preliminary data.</text>
</comment>
<sequence>MYKVYFQPRNPIAGVSEGVAEFPTPQAALECAENMVRSDEKVRIIDPNEGQISVEFLRVLVQRESNKQ</sequence>
<accession>A0ABS8CRR9</accession>
<evidence type="ECO:0000313" key="1">
    <source>
        <dbReference type="EMBL" id="MCB5412084.1"/>
    </source>
</evidence>
<evidence type="ECO:0000313" key="2">
    <source>
        <dbReference type="Proteomes" id="UP001198571"/>
    </source>
</evidence>
<gene>
    <name evidence="1" type="ORF">H0485_19070</name>
</gene>
<dbReference type="EMBL" id="JACDXX010000028">
    <property type="protein sequence ID" value="MCB5412084.1"/>
    <property type="molecule type" value="Genomic_DNA"/>
</dbReference>
<dbReference type="Proteomes" id="UP001198571">
    <property type="component" value="Unassembled WGS sequence"/>
</dbReference>
<reference evidence="1 2" key="1">
    <citation type="submission" date="2020-07" db="EMBL/GenBank/DDBJ databases">
        <title>Pseudogemmobacter sp. nov., isolated from poultry manure in Taiwan.</title>
        <authorList>
            <person name="Lin S.-Y."/>
            <person name="Tang Y.-S."/>
            <person name="Young C.-C."/>
        </authorList>
    </citation>
    <scope>NUCLEOTIDE SEQUENCE [LARGE SCALE GENOMIC DNA]</scope>
    <source>
        <strain evidence="1 2">CC-YST710</strain>
    </source>
</reference>
<name>A0ABS8CRR9_9RHOB</name>
<organism evidence="1 2">
    <name type="scientific">Pseudogemmobacter faecipullorum</name>
    <dbReference type="NCBI Taxonomy" id="2755041"/>
    <lineage>
        <taxon>Bacteria</taxon>
        <taxon>Pseudomonadati</taxon>
        <taxon>Pseudomonadota</taxon>
        <taxon>Alphaproteobacteria</taxon>
        <taxon>Rhodobacterales</taxon>
        <taxon>Paracoccaceae</taxon>
        <taxon>Pseudogemmobacter</taxon>
    </lineage>
</organism>
<protein>
    <submittedName>
        <fullName evidence="1">Uncharacterized protein</fullName>
    </submittedName>
</protein>